<protein>
    <recommendedName>
        <fullName evidence="3">DUF4268 domain-containing protein</fullName>
    </recommendedName>
</protein>
<dbReference type="Proteomes" id="UP000238730">
    <property type="component" value="Unassembled WGS sequence"/>
</dbReference>
<accession>A0A2S7VJC2</accession>
<dbReference type="AlphaFoldDB" id="A0A2S7VJC2"/>
<sequence length="145" mass="17623">MKDIKGVFRNLENMLRNASWFDDDWEIYNRGNYLQLYKENWFNYRQGGVHFETYIEAPQIKQKAFLVCMHAEEDCPAQSEFIRQFKQLERERINSWKGYKISESSYGVCQRTLQLNFKNLEQRIYEEFNRLRTLEASIDQVLLDL</sequence>
<evidence type="ECO:0000313" key="1">
    <source>
        <dbReference type="EMBL" id="PQJ62237.1"/>
    </source>
</evidence>
<evidence type="ECO:0008006" key="3">
    <source>
        <dbReference type="Google" id="ProtNLM"/>
    </source>
</evidence>
<organism evidence="1 2">
    <name type="scientific">Photobacterium angustum</name>
    <dbReference type="NCBI Taxonomy" id="661"/>
    <lineage>
        <taxon>Bacteria</taxon>
        <taxon>Pseudomonadati</taxon>
        <taxon>Pseudomonadota</taxon>
        <taxon>Gammaproteobacteria</taxon>
        <taxon>Vibrionales</taxon>
        <taxon>Vibrionaceae</taxon>
        <taxon>Photobacterium</taxon>
    </lineage>
</organism>
<name>A0A2S7VJC2_PHOAN</name>
<dbReference type="RefSeq" id="WP_105062055.1">
    <property type="nucleotide sequence ID" value="NZ_MSCJ01000003.1"/>
</dbReference>
<dbReference type="EMBL" id="MSCJ01000003">
    <property type="protein sequence ID" value="PQJ62237.1"/>
    <property type="molecule type" value="Genomic_DNA"/>
</dbReference>
<dbReference type="OrthoDB" id="5732788at2"/>
<gene>
    <name evidence="1" type="ORF">BTO08_18520</name>
</gene>
<reference evidence="1 2" key="1">
    <citation type="submission" date="2016-12" db="EMBL/GenBank/DDBJ databases">
        <title>Diversity of luminous bacteria.</title>
        <authorList>
            <person name="Yoshizawa S."/>
            <person name="Kogure K."/>
        </authorList>
    </citation>
    <scope>NUCLEOTIDE SEQUENCE [LARGE SCALE GENOMIC DNA]</scope>
    <source>
        <strain evidence="1 2">LC1-200</strain>
    </source>
</reference>
<comment type="caution">
    <text evidence="1">The sequence shown here is derived from an EMBL/GenBank/DDBJ whole genome shotgun (WGS) entry which is preliminary data.</text>
</comment>
<evidence type="ECO:0000313" key="2">
    <source>
        <dbReference type="Proteomes" id="UP000238730"/>
    </source>
</evidence>
<proteinExistence type="predicted"/>